<dbReference type="GO" id="GO:0005886">
    <property type="term" value="C:plasma membrane"/>
    <property type="evidence" value="ECO:0007669"/>
    <property type="project" value="UniProtKB-SubCell"/>
</dbReference>
<evidence type="ECO:0000256" key="8">
    <source>
        <dbReference type="ARBA" id="ARBA00022737"/>
    </source>
</evidence>
<dbReference type="InterPro" id="IPR029901">
    <property type="entry name" value="Spire"/>
</dbReference>
<reference evidence="16" key="1">
    <citation type="submission" date="2025-08" db="UniProtKB">
        <authorList>
            <consortium name="Ensembl"/>
        </authorList>
    </citation>
    <scope>IDENTIFICATION</scope>
</reference>
<keyword evidence="7" id="KW-0963">Cytoplasm</keyword>
<dbReference type="Proteomes" id="UP000694380">
    <property type="component" value="Unplaced"/>
</dbReference>
<evidence type="ECO:0000256" key="14">
    <source>
        <dbReference type="SAM" id="MobiDB-lite"/>
    </source>
</evidence>
<dbReference type="InterPro" id="IPR011019">
    <property type="entry name" value="KIND_dom"/>
</dbReference>
<name>A0A8C3HIU7_CHRPI</name>
<evidence type="ECO:0000256" key="12">
    <source>
        <dbReference type="ARBA" id="ARBA00023212"/>
    </source>
</evidence>
<dbReference type="AlphaFoldDB" id="A0A8C3HIU7"/>
<feature type="region of interest" description="Disordered" evidence="14">
    <location>
        <begin position="1"/>
        <end position="24"/>
    </location>
</feature>
<dbReference type="GO" id="GO:0051295">
    <property type="term" value="P:establishment of meiotic spindle localization"/>
    <property type="evidence" value="ECO:0007669"/>
    <property type="project" value="TreeGrafter"/>
</dbReference>
<dbReference type="GO" id="GO:0005938">
    <property type="term" value="C:cell cortex"/>
    <property type="evidence" value="ECO:0007669"/>
    <property type="project" value="TreeGrafter"/>
</dbReference>
<evidence type="ECO:0000256" key="10">
    <source>
        <dbReference type="ARBA" id="ARBA00023136"/>
    </source>
</evidence>
<evidence type="ECO:0000256" key="2">
    <source>
        <dbReference type="ARBA" id="ARBA00004245"/>
    </source>
</evidence>
<proteinExistence type="inferred from homology"/>
<evidence type="ECO:0000313" key="16">
    <source>
        <dbReference type="Ensembl" id="ENSCPBP00000018871.1"/>
    </source>
</evidence>
<keyword evidence="8" id="KW-0677">Repeat</keyword>
<sequence>MAKAGSSGAAPQERPGVPEGQDPWELSLEEVLKSYEQPINEEQAWAVCYQCCRGLAGAEGRWGPAGRIRDTADILLHKDGTVTARGEQGSAGECHAGGRGAQDSLHPLCGAQKDLAGECHGVGVGAAEDNLRAWGPLPILQRGDWGRLRSPVITPSRATRSRRESPSQAWLGGEQRPQAPAPSFAGCTRNCPPPTPSGQLLLRGAAAEGCGEFLLSSPPVAALAPQCLCCVNTSPWPAYGFQTACQ</sequence>
<keyword evidence="10" id="KW-0472">Membrane</keyword>
<evidence type="ECO:0000256" key="9">
    <source>
        <dbReference type="ARBA" id="ARBA00022927"/>
    </source>
</evidence>
<dbReference type="GO" id="GO:0003779">
    <property type="term" value="F:actin binding"/>
    <property type="evidence" value="ECO:0007669"/>
    <property type="project" value="UniProtKB-KW"/>
</dbReference>
<evidence type="ECO:0000256" key="5">
    <source>
        <dbReference type="ARBA" id="ARBA00022448"/>
    </source>
</evidence>
<dbReference type="PROSITE" id="PS51377">
    <property type="entry name" value="KIND"/>
    <property type="match status" value="1"/>
</dbReference>
<dbReference type="GO" id="GO:0030659">
    <property type="term" value="C:cytoplasmic vesicle membrane"/>
    <property type="evidence" value="ECO:0007669"/>
    <property type="project" value="UniProtKB-SubCell"/>
</dbReference>
<dbReference type="GO" id="GO:0045010">
    <property type="term" value="P:actin nucleation"/>
    <property type="evidence" value="ECO:0007669"/>
    <property type="project" value="InterPro"/>
</dbReference>
<accession>A0A8C3HIU7</accession>
<feature type="region of interest" description="Disordered" evidence="14">
    <location>
        <begin position="155"/>
        <end position="181"/>
    </location>
</feature>
<evidence type="ECO:0000256" key="13">
    <source>
        <dbReference type="ARBA" id="ARBA00023329"/>
    </source>
</evidence>
<dbReference type="GO" id="GO:0008017">
    <property type="term" value="F:microtubule binding"/>
    <property type="evidence" value="ECO:0007669"/>
    <property type="project" value="TreeGrafter"/>
</dbReference>
<keyword evidence="5" id="KW-0813">Transport</keyword>
<keyword evidence="9" id="KW-0653">Protein transport</keyword>
<organism evidence="16 17">
    <name type="scientific">Chrysemys picta bellii</name>
    <name type="common">Western painted turtle</name>
    <name type="synonym">Emys bellii</name>
    <dbReference type="NCBI Taxonomy" id="8478"/>
    <lineage>
        <taxon>Eukaryota</taxon>
        <taxon>Metazoa</taxon>
        <taxon>Chordata</taxon>
        <taxon>Craniata</taxon>
        <taxon>Vertebrata</taxon>
        <taxon>Euteleostomi</taxon>
        <taxon>Archelosauria</taxon>
        <taxon>Testudinata</taxon>
        <taxon>Testudines</taxon>
        <taxon>Cryptodira</taxon>
        <taxon>Durocryptodira</taxon>
        <taxon>Testudinoidea</taxon>
        <taxon>Emydidae</taxon>
        <taxon>Chrysemys</taxon>
    </lineage>
</organism>
<dbReference type="PANTHER" id="PTHR21345">
    <property type="entry name" value="SPIRE"/>
    <property type="match status" value="1"/>
</dbReference>
<dbReference type="SMART" id="SM00750">
    <property type="entry name" value="KIND"/>
    <property type="match status" value="1"/>
</dbReference>
<keyword evidence="11" id="KW-0009">Actin-binding</keyword>
<protein>
    <recommendedName>
        <fullName evidence="15">KIND domain-containing protein</fullName>
    </recommendedName>
</protein>
<dbReference type="Gene3D" id="1.10.510.10">
    <property type="entry name" value="Transferase(Phosphotransferase) domain 1"/>
    <property type="match status" value="1"/>
</dbReference>
<dbReference type="Pfam" id="PF16474">
    <property type="entry name" value="KIND"/>
    <property type="match status" value="1"/>
</dbReference>
<dbReference type="Ensembl" id="ENSCPBT00000022257.1">
    <property type="protein sequence ID" value="ENSCPBP00000018871.1"/>
    <property type="gene ID" value="ENSCPBG00000013702.1"/>
</dbReference>
<dbReference type="PANTHER" id="PTHR21345:SF5">
    <property type="entry name" value="PROTEIN SPIRE HOMOLOG 2"/>
    <property type="match status" value="1"/>
</dbReference>
<keyword evidence="17" id="KW-1185">Reference proteome</keyword>
<keyword evidence="12" id="KW-0206">Cytoskeleton</keyword>
<feature type="domain" description="KIND" evidence="15">
    <location>
        <begin position="26"/>
        <end position="246"/>
    </location>
</feature>
<evidence type="ECO:0000256" key="1">
    <source>
        <dbReference type="ARBA" id="ARBA00004180"/>
    </source>
</evidence>
<comment type="subcellular location">
    <subcellularLocation>
        <location evidence="3">Cell membrane</location>
        <topology evidence="3">Peripheral membrane protein</topology>
        <orientation evidence="3">Cytoplasmic side</orientation>
    </subcellularLocation>
    <subcellularLocation>
        <location evidence="2">Cytoplasm</location>
        <location evidence="2">Cytoskeleton</location>
    </subcellularLocation>
    <subcellularLocation>
        <location evidence="1">Cytoplasmic vesicle membrane</location>
        <topology evidence="1">Peripheral membrane protein</topology>
        <orientation evidence="1">Cytoplasmic side</orientation>
    </subcellularLocation>
</comment>
<evidence type="ECO:0000256" key="3">
    <source>
        <dbReference type="ARBA" id="ARBA00004413"/>
    </source>
</evidence>
<dbReference type="GeneTree" id="ENSGT00390000003058"/>
<evidence type="ECO:0000256" key="4">
    <source>
        <dbReference type="ARBA" id="ARBA00010956"/>
    </source>
</evidence>
<evidence type="ECO:0000256" key="6">
    <source>
        <dbReference type="ARBA" id="ARBA00022475"/>
    </source>
</evidence>
<dbReference type="GO" id="GO:0048193">
    <property type="term" value="P:Golgi vesicle transport"/>
    <property type="evidence" value="ECO:0007669"/>
    <property type="project" value="TreeGrafter"/>
</dbReference>
<evidence type="ECO:0000313" key="17">
    <source>
        <dbReference type="Proteomes" id="UP000694380"/>
    </source>
</evidence>
<evidence type="ECO:0000256" key="7">
    <source>
        <dbReference type="ARBA" id="ARBA00022490"/>
    </source>
</evidence>
<dbReference type="GO" id="GO:0036089">
    <property type="term" value="P:cleavage furrow formation"/>
    <property type="evidence" value="ECO:0007669"/>
    <property type="project" value="TreeGrafter"/>
</dbReference>
<keyword evidence="13" id="KW-0968">Cytoplasmic vesicle</keyword>
<keyword evidence="6" id="KW-1003">Cell membrane</keyword>
<dbReference type="GO" id="GO:0015031">
    <property type="term" value="P:protein transport"/>
    <property type="evidence" value="ECO:0007669"/>
    <property type="project" value="UniProtKB-KW"/>
</dbReference>
<dbReference type="GO" id="GO:0040038">
    <property type="term" value="P:polar body extrusion after meiotic divisions"/>
    <property type="evidence" value="ECO:0007669"/>
    <property type="project" value="TreeGrafter"/>
</dbReference>
<dbReference type="GO" id="GO:0030041">
    <property type="term" value="P:actin filament polymerization"/>
    <property type="evidence" value="ECO:0007669"/>
    <property type="project" value="TreeGrafter"/>
</dbReference>
<evidence type="ECO:0000259" key="15">
    <source>
        <dbReference type="PROSITE" id="PS51377"/>
    </source>
</evidence>
<dbReference type="GO" id="GO:0005856">
    <property type="term" value="C:cytoskeleton"/>
    <property type="evidence" value="ECO:0007669"/>
    <property type="project" value="UniProtKB-SubCell"/>
</dbReference>
<comment type="similarity">
    <text evidence="4">Belongs to the spire family.</text>
</comment>
<evidence type="ECO:0000256" key="11">
    <source>
        <dbReference type="ARBA" id="ARBA00023203"/>
    </source>
</evidence>
<dbReference type="GO" id="GO:0051639">
    <property type="term" value="P:actin filament network formation"/>
    <property type="evidence" value="ECO:0007669"/>
    <property type="project" value="TreeGrafter"/>
</dbReference>
<reference evidence="16" key="2">
    <citation type="submission" date="2025-09" db="UniProtKB">
        <authorList>
            <consortium name="Ensembl"/>
        </authorList>
    </citation>
    <scope>IDENTIFICATION</scope>
</reference>